<evidence type="ECO:0000313" key="8">
    <source>
        <dbReference type="Proteomes" id="UP000365297"/>
    </source>
</evidence>
<dbReference type="EMBL" id="AABDGJ010000001">
    <property type="protein sequence ID" value="EAG6989045.1"/>
    <property type="molecule type" value="Genomic_DNA"/>
</dbReference>
<evidence type="ECO:0000313" key="10">
    <source>
        <dbReference type="Proteomes" id="UP000527632"/>
    </source>
</evidence>
<reference evidence="5 9" key="4">
    <citation type="submission" date="2019-09" db="EMBL/GenBank/DDBJ databases">
        <authorList>
            <consortium name="PulseNet: The National Subtyping Network for Foodborne Disease Surveillance"/>
            <person name="Tarr C.L."/>
            <person name="Trees E."/>
            <person name="Katz L.S."/>
            <person name="Carleton-Romer H.A."/>
            <person name="Stroika S."/>
            <person name="Kucerova Z."/>
            <person name="Roache K.F."/>
            <person name="Sabol A.L."/>
            <person name="Besser J."/>
            <person name="Gerner-Smidt P."/>
        </authorList>
    </citation>
    <scope>NUCLEOTIDE SEQUENCE [LARGE SCALE GENOMIC DNA]</scope>
    <source>
        <strain evidence="5 9">PNUSAL005692</strain>
    </source>
</reference>
<dbReference type="KEGG" id="lmok:CQ02_13520"/>
<sequence length="135" mass="14609">MKKKLVVLGLAGAIFLSGMGILNVSAANYSDTKFSFTLGKLGANDYTGSRQKQNTTSSYVKLNSIGKGTMDTWLLKSNGASVRSKYVTVRQGESKKIANYAYEDYGKCNVKLAAETSKTQFVRVTATGLWSPDSI</sequence>
<organism evidence="4 10">
    <name type="scientific">Listeria monocytogenes</name>
    <dbReference type="NCBI Taxonomy" id="1639"/>
    <lineage>
        <taxon>Bacteria</taxon>
        <taxon>Bacillati</taxon>
        <taxon>Bacillota</taxon>
        <taxon>Bacilli</taxon>
        <taxon>Bacillales</taxon>
        <taxon>Listeriaceae</taxon>
        <taxon>Listeria</taxon>
    </lineage>
</organism>
<dbReference type="EMBL" id="AALGDA010000002">
    <property type="protein sequence ID" value="ECY9781574.1"/>
    <property type="molecule type" value="Genomic_DNA"/>
</dbReference>
<dbReference type="RefSeq" id="WP_010959073.1">
    <property type="nucleotide sequence ID" value="NC_021825.2"/>
</dbReference>
<dbReference type="Proteomes" id="UP000548278">
    <property type="component" value="Unassembled WGS sequence"/>
</dbReference>
<evidence type="ECO:0000313" key="12">
    <source>
        <dbReference type="Proteomes" id="UP000548278"/>
    </source>
</evidence>
<dbReference type="Proteomes" id="UP000528151">
    <property type="component" value="Unassembled WGS sequence"/>
</dbReference>
<dbReference type="Proteomes" id="UP000489121">
    <property type="component" value="Unassembled WGS sequence"/>
</dbReference>
<dbReference type="AlphaFoldDB" id="A0A4Y1YY67"/>
<dbReference type="EMBL" id="QXLS01000002">
    <property type="protein sequence ID" value="RKA09624.1"/>
    <property type="molecule type" value="Genomic_DNA"/>
</dbReference>
<evidence type="ECO:0000313" key="4">
    <source>
        <dbReference type="EMBL" id="EAH4242489.1"/>
    </source>
</evidence>
<reference evidence="6 7" key="1">
    <citation type="journal article" date="2018" name="BMC Genomics">
        <title>Genes significantly associated with lineage II food isolates of Listeria monocytogenes.</title>
        <authorList>
            <person name="Pirone-Davies C."/>
            <person name="Chen Y."/>
            <person name="Pightling A."/>
            <person name="Ryan G."/>
            <person name="Wang Y."/>
            <person name="Yao K."/>
            <person name="Hoffmann M."/>
            <person name="Allard M.W."/>
        </authorList>
    </citation>
    <scope>NUCLEOTIDE SEQUENCE [LARGE SCALE GENOMIC DNA]</scope>
    <source>
        <strain evidence="6 7">PNUSAL000550</strain>
    </source>
</reference>
<evidence type="ECO:0000313" key="2">
    <source>
        <dbReference type="EMBL" id="EAG4460726.1"/>
    </source>
</evidence>
<accession>A0A4Y1YY67</accession>
<evidence type="ECO:0000313" key="1">
    <source>
        <dbReference type="EMBL" id="EAC5550381.1"/>
    </source>
</evidence>
<dbReference type="EMBL" id="AAAIXK010000004">
    <property type="protein sequence ID" value="EAC5550381.1"/>
    <property type="molecule type" value="Genomic_DNA"/>
</dbReference>
<proteinExistence type="predicted"/>
<evidence type="ECO:0000313" key="11">
    <source>
        <dbReference type="Proteomes" id="UP000528151"/>
    </source>
</evidence>
<dbReference type="EMBL" id="AABBZO010000001">
    <property type="protein sequence ID" value="EAG4460726.1"/>
    <property type="molecule type" value="Genomic_DNA"/>
</dbReference>
<reference evidence="3 12" key="3">
    <citation type="submission" date="2019-04" db="EMBL/GenBank/DDBJ databases">
        <authorList>
            <consortium name="GenomeTrakr network: Whole genome sequencing for foodborne pathogen traceback"/>
        </authorList>
    </citation>
    <scope>NUCLEOTIDE SEQUENCE [LARGE SCALE GENOMIC DNA]</scope>
    <source>
        <strain evidence="3 12">CFSAN004300</strain>
    </source>
</reference>
<dbReference type="Proteomes" id="UP000365297">
    <property type="component" value="Unassembled WGS sequence"/>
</dbReference>
<evidence type="ECO:0000313" key="9">
    <source>
        <dbReference type="Proteomes" id="UP000489121"/>
    </source>
</evidence>
<evidence type="ECO:0000313" key="7">
    <source>
        <dbReference type="Proteomes" id="UP000272537"/>
    </source>
</evidence>
<dbReference type="OMA" id="GTMDAWI"/>
<dbReference type="EMBL" id="AABGUK010000004">
    <property type="protein sequence ID" value="EAH4242489.1"/>
    <property type="molecule type" value="Genomic_DNA"/>
</dbReference>
<evidence type="ECO:0000313" key="5">
    <source>
        <dbReference type="EMBL" id="ECY9781574.1"/>
    </source>
</evidence>
<gene>
    <name evidence="3" type="ORF">AB917_00355</name>
    <name evidence="1" type="ORF">ARY78_08065</name>
    <name evidence="2" type="ORF">CA369_00350</name>
    <name evidence="6" type="ORF">DYZ80_01268</name>
    <name evidence="4" type="ORF">E5F58_10885</name>
    <name evidence="5" type="ORF">F6515_01065</name>
</gene>
<comment type="caution">
    <text evidence="4">The sequence shown here is derived from an EMBL/GenBank/DDBJ whole genome shotgun (WGS) entry which is preliminary data.</text>
</comment>
<protein>
    <submittedName>
        <fullName evidence="4">DUF2712 domain-containing protein</fullName>
    </submittedName>
</protein>
<name>A0A4Y1YY67_LISMN</name>
<dbReference type="Proteomes" id="UP000272537">
    <property type="component" value="Unassembled WGS sequence"/>
</dbReference>
<evidence type="ECO:0000313" key="3">
    <source>
        <dbReference type="EMBL" id="EAG6989045.1"/>
    </source>
</evidence>
<dbReference type="Proteomes" id="UP000527632">
    <property type="component" value="Unassembled WGS sequence"/>
</dbReference>
<evidence type="ECO:0000313" key="6">
    <source>
        <dbReference type="EMBL" id="RKA09624.1"/>
    </source>
</evidence>
<reference evidence="4 10" key="2">
    <citation type="submission" date="2019-04" db="EMBL/GenBank/DDBJ databases">
        <authorList>
            <consortium name="GenomeTrakr: Next Generation Sequencing Network for Food Pathogen Tracability"/>
        </authorList>
    </citation>
    <scope>NUCLEOTIDE SEQUENCE [LARGE SCALE GENOMIC DNA]</scope>
    <source>
        <strain evidence="2 11">CFSAN063727</strain>
        <strain evidence="1 8">FDA00007096</strain>
        <strain evidence="4 10">LS1344</strain>
    </source>
</reference>